<dbReference type="Proteomes" id="UP000724874">
    <property type="component" value="Unassembled WGS sequence"/>
</dbReference>
<dbReference type="EMBL" id="JADNYJ010000011">
    <property type="protein sequence ID" value="KAF8908520.1"/>
    <property type="molecule type" value="Genomic_DNA"/>
</dbReference>
<evidence type="ECO:0000313" key="3">
    <source>
        <dbReference type="Proteomes" id="UP000724874"/>
    </source>
</evidence>
<dbReference type="AlphaFoldDB" id="A0A9P5NVV0"/>
<organism evidence="2 3">
    <name type="scientific">Gymnopilus junonius</name>
    <name type="common">Spectacular rustgill mushroom</name>
    <name type="synonym">Gymnopilus spectabilis subsp. junonius</name>
    <dbReference type="NCBI Taxonomy" id="109634"/>
    <lineage>
        <taxon>Eukaryota</taxon>
        <taxon>Fungi</taxon>
        <taxon>Dikarya</taxon>
        <taxon>Basidiomycota</taxon>
        <taxon>Agaricomycotina</taxon>
        <taxon>Agaricomycetes</taxon>
        <taxon>Agaricomycetidae</taxon>
        <taxon>Agaricales</taxon>
        <taxon>Agaricineae</taxon>
        <taxon>Hymenogastraceae</taxon>
        <taxon>Gymnopilus</taxon>
    </lineage>
</organism>
<reference evidence="2" key="1">
    <citation type="submission" date="2020-11" db="EMBL/GenBank/DDBJ databases">
        <authorList>
            <consortium name="DOE Joint Genome Institute"/>
            <person name="Ahrendt S."/>
            <person name="Riley R."/>
            <person name="Andreopoulos W."/>
            <person name="LaButti K."/>
            <person name="Pangilinan J."/>
            <person name="Ruiz-duenas F.J."/>
            <person name="Barrasa J.M."/>
            <person name="Sanchez-Garcia M."/>
            <person name="Camarero S."/>
            <person name="Miyauchi S."/>
            <person name="Serrano A."/>
            <person name="Linde D."/>
            <person name="Babiker R."/>
            <person name="Drula E."/>
            <person name="Ayuso-Fernandez I."/>
            <person name="Pacheco R."/>
            <person name="Padilla G."/>
            <person name="Ferreira P."/>
            <person name="Barriuso J."/>
            <person name="Kellner H."/>
            <person name="Castanera R."/>
            <person name="Alfaro M."/>
            <person name="Ramirez L."/>
            <person name="Pisabarro A.G."/>
            <person name="Kuo A."/>
            <person name="Tritt A."/>
            <person name="Lipzen A."/>
            <person name="He G."/>
            <person name="Yan M."/>
            <person name="Ng V."/>
            <person name="Cullen D."/>
            <person name="Martin F."/>
            <person name="Rosso M.-N."/>
            <person name="Henrissat B."/>
            <person name="Hibbett D."/>
            <person name="Martinez A.T."/>
            <person name="Grigoriev I.V."/>
        </authorList>
    </citation>
    <scope>NUCLEOTIDE SEQUENCE</scope>
    <source>
        <strain evidence="2">AH 44721</strain>
    </source>
</reference>
<name>A0A9P5NVV0_GYMJU</name>
<sequence length="186" mass="20293">MPSSFIFTFIFSVSHPRPSQSVFLAVTPVPSCPHNPGNRKVTGRLLATHALNINQHASPVHLRLTTCNSHFNQTLNGSHIGMTTGGDKVKHASPTSLRLRDSGSRVQFHGNNRSSFVQAFCFFLVVPPFWKPAVLATVIMWTAAAFVGKKKKQATAEAVADSSSASGLALRVSEEEKRAYEEELYA</sequence>
<gene>
    <name evidence="2" type="ORF">CPB84DRAFT_1744154</name>
</gene>
<keyword evidence="3" id="KW-1185">Reference proteome</keyword>
<accession>A0A9P5NVV0</accession>
<feature type="region of interest" description="Disordered" evidence="1">
    <location>
        <begin position="163"/>
        <end position="186"/>
    </location>
</feature>
<protein>
    <submittedName>
        <fullName evidence="2">Uncharacterized protein</fullName>
    </submittedName>
</protein>
<proteinExistence type="predicted"/>
<evidence type="ECO:0000256" key="1">
    <source>
        <dbReference type="SAM" id="MobiDB-lite"/>
    </source>
</evidence>
<evidence type="ECO:0000313" key="2">
    <source>
        <dbReference type="EMBL" id="KAF8908520.1"/>
    </source>
</evidence>
<comment type="caution">
    <text evidence="2">The sequence shown here is derived from an EMBL/GenBank/DDBJ whole genome shotgun (WGS) entry which is preliminary data.</text>
</comment>
<feature type="compositionally biased region" description="Basic and acidic residues" evidence="1">
    <location>
        <begin position="172"/>
        <end position="186"/>
    </location>
</feature>